<reference evidence="2 3" key="1">
    <citation type="submission" date="2019-03" db="EMBL/GenBank/DDBJ databases">
        <title>Genomic Encyclopedia of Type Strains, Phase IV (KMG-IV): sequencing the most valuable type-strain genomes for metagenomic binning, comparative biology and taxonomic classification.</title>
        <authorList>
            <person name="Goeker M."/>
        </authorList>
    </citation>
    <scope>NUCLEOTIDE SEQUENCE [LARGE SCALE GENOMIC DNA]</scope>
    <source>
        <strain evidence="2 3">DSM 24629</strain>
    </source>
</reference>
<protein>
    <recommendedName>
        <fullName evidence="4">BofC-like protein</fullName>
    </recommendedName>
</protein>
<dbReference type="EMBL" id="SMAL01000001">
    <property type="protein sequence ID" value="TCT17063.1"/>
    <property type="molecule type" value="Genomic_DNA"/>
</dbReference>
<comment type="caution">
    <text evidence="2">The sequence shown here is derived from an EMBL/GenBank/DDBJ whole genome shotgun (WGS) entry which is preliminary data.</text>
</comment>
<dbReference type="OrthoDB" id="1912898at2"/>
<keyword evidence="3" id="KW-1185">Reference proteome</keyword>
<keyword evidence="1" id="KW-0812">Transmembrane</keyword>
<keyword evidence="1" id="KW-0472">Membrane</keyword>
<dbReference type="AlphaFoldDB" id="A0A4R3MRC4"/>
<accession>A0A4R3MRC4</accession>
<evidence type="ECO:0000313" key="3">
    <source>
        <dbReference type="Proteomes" id="UP000294902"/>
    </source>
</evidence>
<evidence type="ECO:0008006" key="4">
    <source>
        <dbReference type="Google" id="ProtNLM"/>
    </source>
</evidence>
<proteinExistence type="predicted"/>
<dbReference type="Proteomes" id="UP000294902">
    <property type="component" value="Unassembled WGS sequence"/>
</dbReference>
<sequence>MKRKIIYPLSFLFVFAFGFFIAYQIFVPDKEIIDENEPAIEDIIDTEMLDIAEAELNEPIVELNSGTVAVDTVRQERITPSTKLVIEYLYLEDNTIVQDEMIPPYYFLDLTRDQLEKYTKDYLGNPTASDQEKDLDNFELVSFSSSKVVLRKVYDSGYKNYYQVYIDPERNIIVIENPDGSIREDINAEVNALGEEERESLKKPGRKVYSEEELLHLIESYSS</sequence>
<organism evidence="2 3">
    <name type="scientific">Natranaerovirga pectinivora</name>
    <dbReference type="NCBI Taxonomy" id="682400"/>
    <lineage>
        <taxon>Bacteria</taxon>
        <taxon>Bacillati</taxon>
        <taxon>Bacillota</taxon>
        <taxon>Clostridia</taxon>
        <taxon>Lachnospirales</taxon>
        <taxon>Natranaerovirgaceae</taxon>
        <taxon>Natranaerovirga</taxon>
    </lineage>
</organism>
<evidence type="ECO:0000313" key="2">
    <source>
        <dbReference type="EMBL" id="TCT17063.1"/>
    </source>
</evidence>
<name>A0A4R3MRC4_9FIRM</name>
<dbReference type="RefSeq" id="WP_132249647.1">
    <property type="nucleotide sequence ID" value="NZ_SMAL01000001.1"/>
</dbReference>
<evidence type="ECO:0000256" key="1">
    <source>
        <dbReference type="SAM" id="Phobius"/>
    </source>
</evidence>
<feature type="transmembrane region" description="Helical" evidence="1">
    <location>
        <begin position="5"/>
        <end position="26"/>
    </location>
</feature>
<gene>
    <name evidence="2" type="ORF">EDC18_101359</name>
</gene>
<keyword evidence="1" id="KW-1133">Transmembrane helix</keyword>